<evidence type="ECO:0000259" key="2">
    <source>
        <dbReference type="Pfam" id="PF13439"/>
    </source>
</evidence>
<feature type="domain" description="Glycosyl transferase family 1" evidence="1">
    <location>
        <begin position="229"/>
        <end position="395"/>
    </location>
</feature>
<keyword evidence="3" id="KW-0808">Transferase</keyword>
<dbReference type="PANTHER" id="PTHR12526:SF622">
    <property type="entry name" value="GLYCOSYLTRANSFERASE (GROUP I)"/>
    <property type="match status" value="1"/>
</dbReference>
<dbReference type="OrthoDB" id="9811902at2"/>
<dbReference type="Gene3D" id="3.40.50.2000">
    <property type="entry name" value="Glycogen Phosphorylase B"/>
    <property type="match status" value="2"/>
</dbReference>
<dbReference type="EMBL" id="RCCP01000001">
    <property type="protein sequence ID" value="RLJ90669.1"/>
    <property type="molecule type" value="Genomic_DNA"/>
</dbReference>
<evidence type="ECO:0000313" key="4">
    <source>
        <dbReference type="Proteomes" id="UP000280791"/>
    </source>
</evidence>
<dbReference type="RefSeq" id="WP_121298159.1">
    <property type="nucleotide sequence ID" value="NZ_RCCP01000001.1"/>
</dbReference>
<protein>
    <submittedName>
        <fullName evidence="3">Glycosyltransferase involved in cell wall biosynthesis</fullName>
    </submittedName>
</protein>
<keyword evidence="4" id="KW-1185">Reference proteome</keyword>
<dbReference type="AlphaFoldDB" id="A0A497YJA3"/>
<dbReference type="InterPro" id="IPR001296">
    <property type="entry name" value="Glyco_trans_1"/>
</dbReference>
<dbReference type="Proteomes" id="UP000280791">
    <property type="component" value="Unassembled WGS sequence"/>
</dbReference>
<evidence type="ECO:0000313" key="3">
    <source>
        <dbReference type="EMBL" id="RLJ90669.1"/>
    </source>
</evidence>
<feature type="domain" description="Glycosyltransferase subfamily 4-like N-terminal" evidence="2">
    <location>
        <begin position="17"/>
        <end position="209"/>
    </location>
</feature>
<proteinExistence type="predicted"/>
<dbReference type="GO" id="GO:0016757">
    <property type="term" value="F:glycosyltransferase activity"/>
    <property type="evidence" value="ECO:0007669"/>
    <property type="project" value="InterPro"/>
</dbReference>
<accession>A0A497YJA3</accession>
<dbReference type="PANTHER" id="PTHR12526">
    <property type="entry name" value="GLYCOSYLTRANSFERASE"/>
    <property type="match status" value="1"/>
</dbReference>
<dbReference type="SUPFAM" id="SSF53756">
    <property type="entry name" value="UDP-Glycosyltransferase/glycogen phosphorylase"/>
    <property type="match status" value="1"/>
</dbReference>
<gene>
    <name evidence="3" type="ORF">DFR62_0816</name>
</gene>
<dbReference type="Pfam" id="PF00534">
    <property type="entry name" value="Glycos_transf_1"/>
    <property type="match status" value="1"/>
</dbReference>
<comment type="caution">
    <text evidence="3">The sequence shown here is derived from an EMBL/GenBank/DDBJ whole genome shotgun (WGS) entry which is preliminary data.</text>
</comment>
<organism evidence="3 4">
    <name type="scientific">Planococcus citreus</name>
    <dbReference type="NCBI Taxonomy" id="1373"/>
    <lineage>
        <taxon>Bacteria</taxon>
        <taxon>Bacillati</taxon>
        <taxon>Bacillota</taxon>
        <taxon>Bacilli</taxon>
        <taxon>Bacillales</taxon>
        <taxon>Caryophanaceae</taxon>
        <taxon>Planococcus</taxon>
    </lineage>
</organism>
<sequence>MKTIWILDHHASEPKYGGITRHYDFAKELAKRGKRVVVIASSYSHFSKKNIFDEDYKIVEISENAHFVYLRTTPEYTENSPKRFLNMASFVRMVRKYRDNIAKALGEPDSVMGCSVHPLTWIAAYNCAKKYKVKFFIEVRDFWPDFFIQAGTFSRYHPIVIFFSMLEKWAYKNADKIIVSLPFAERYICDKLGFSKEKVVWIGQPMDCKRFDEYSVSKVKLIPEEITNFINDSFVCTFTGYYKSYEGVLTMLKAAKILQDKSIPVKFVFVGNGSEKEEMSDYVRDNQLFNVYVGSRINKEAIPTLLRKSQIKLGALSLNNKDAFAYGISKNKINEYLYSGGCTIFGFSHLNNAVDLSKGGYVIEPNDADLLANTIINVYQKSKEELIEIDQNARNYIEKVHGVNILSEKLEKVLLQ</sequence>
<reference evidence="3 4" key="1">
    <citation type="submission" date="2018-10" db="EMBL/GenBank/DDBJ databases">
        <title>Genomic Encyclopedia of Type Strains, Phase IV (KMG-IV): sequencing the most valuable type-strain genomes for metagenomic binning, comparative biology and taxonomic classification.</title>
        <authorList>
            <person name="Goeker M."/>
        </authorList>
    </citation>
    <scope>NUCLEOTIDE SEQUENCE [LARGE SCALE GENOMIC DNA]</scope>
    <source>
        <strain evidence="3 4">DSM 20549</strain>
    </source>
</reference>
<dbReference type="Pfam" id="PF13439">
    <property type="entry name" value="Glyco_transf_4"/>
    <property type="match status" value="1"/>
</dbReference>
<name>A0A497YJA3_9BACL</name>
<dbReference type="InterPro" id="IPR028098">
    <property type="entry name" value="Glyco_trans_4-like_N"/>
</dbReference>
<dbReference type="CDD" id="cd03794">
    <property type="entry name" value="GT4_WbuB-like"/>
    <property type="match status" value="1"/>
</dbReference>
<evidence type="ECO:0000259" key="1">
    <source>
        <dbReference type="Pfam" id="PF00534"/>
    </source>
</evidence>